<evidence type="ECO:0000313" key="1">
    <source>
        <dbReference type="EMBL" id="KAF5175297.1"/>
    </source>
</evidence>
<accession>A0A7J6URY6</accession>
<dbReference type="AlphaFoldDB" id="A0A7J6URY6"/>
<gene>
    <name evidence="1" type="ORF">FRX31_035116</name>
</gene>
<evidence type="ECO:0000313" key="2">
    <source>
        <dbReference type="Proteomes" id="UP000554482"/>
    </source>
</evidence>
<feature type="non-terminal residue" evidence="1">
    <location>
        <position position="1"/>
    </location>
</feature>
<keyword evidence="2" id="KW-1185">Reference proteome</keyword>
<name>A0A7J6URY6_THATH</name>
<comment type="caution">
    <text evidence="1">The sequence shown here is derived from an EMBL/GenBank/DDBJ whole genome shotgun (WGS) entry which is preliminary data.</text>
</comment>
<sequence>AIMADDYKSVMIDWLEDEDDEVRKHIVTPEEVFQNHICVENLDLEKTIIVAEVTMEQMLC</sequence>
<organism evidence="1 2">
    <name type="scientific">Thalictrum thalictroides</name>
    <name type="common">Rue-anemone</name>
    <name type="synonym">Anemone thalictroides</name>
    <dbReference type="NCBI Taxonomy" id="46969"/>
    <lineage>
        <taxon>Eukaryota</taxon>
        <taxon>Viridiplantae</taxon>
        <taxon>Streptophyta</taxon>
        <taxon>Embryophyta</taxon>
        <taxon>Tracheophyta</taxon>
        <taxon>Spermatophyta</taxon>
        <taxon>Magnoliopsida</taxon>
        <taxon>Ranunculales</taxon>
        <taxon>Ranunculaceae</taxon>
        <taxon>Thalictroideae</taxon>
        <taxon>Thalictrum</taxon>
    </lineage>
</organism>
<dbReference type="EMBL" id="JABWDY010044256">
    <property type="protein sequence ID" value="KAF5175297.1"/>
    <property type="molecule type" value="Genomic_DNA"/>
</dbReference>
<proteinExistence type="predicted"/>
<dbReference type="Proteomes" id="UP000554482">
    <property type="component" value="Unassembled WGS sequence"/>
</dbReference>
<protein>
    <submittedName>
        <fullName evidence="1">Uncharacterized protein</fullName>
    </submittedName>
</protein>
<reference evidence="1 2" key="1">
    <citation type="submission" date="2020-06" db="EMBL/GenBank/DDBJ databases">
        <title>Transcriptomic and genomic resources for Thalictrum thalictroides and T. hernandezii: Facilitating candidate gene discovery in an emerging model plant lineage.</title>
        <authorList>
            <person name="Arias T."/>
            <person name="Riano-Pachon D.M."/>
            <person name="Di Stilio V.S."/>
        </authorList>
    </citation>
    <scope>NUCLEOTIDE SEQUENCE [LARGE SCALE GENOMIC DNA]</scope>
    <source>
        <strain evidence="2">cv. WT478/WT964</strain>
        <tissue evidence="1">Leaves</tissue>
    </source>
</reference>